<organism evidence="3">
    <name type="scientific">Selaginella moellendorffii</name>
    <name type="common">Spikemoss</name>
    <dbReference type="NCBI Taxonomy" id="88036"/>
    <lineage>
        <taxon>Eukaryota</taxon>
        <taxon>Viridiplantae</taxon>
        <taxon>Streptophyta</taxon>
        <taxon>Embryophyta</taxon>
        <taxon>Tracheophyta</taxon>
        <taxon>Lycopodiopsida</taxon>
        <taxon>Selaginellales</taxon>
        <taxon>Selaginellaceae</taxon>
        <taxon>Selaginella</taxon>
    </lineage>
</organism>
<dbReference type="AlphaFoldDB" id="D8S3A1"/>
<feature type="region of interest" description="Disordered" evidence="1">
    <location>
        <begin position="64"/>
        <end position="162"/>
    </location>
</feature>
<evidence type="ECO:0000313" key="3">
    <source>
        <dbReference type="Proteomes" id="UP000001514"/>
    </source>
</evidence>
<protein>
    <submittedName>
        <fullName evidence="2">Uncharacterized protein</fullName>
    </submittedName>
</protein>
<evidence type="ECO:0000256" key="1">
    <source>
        <dbReference type="SAM" id="MobiDB-lite"/>
    </source>
</evidence>
<feature type="compositionally biased region" description="Basic residues" evidence="1">
    <location>
        <begin position="147"/>
        <end position="156"/>
    </location>
</feature>
<dbReference type="InParanoid" id="D8S3A1"/>
<reference evidence="2 3" key="1">
    <citation type="journal article" date="2011" name="Science">
        <title>The Selaginella genome identifies genetic changes associated with the evolution of vascular plants.</title>
        <authorList>
            <person name="Banks J.A."/>
            <person name="Nishiyama T."/>
            <person name="Hasebe M."/>
            <person name="Bowman J.L."/>
            <person name="Gribskov M."/>
            <person name="dePamphilis C."/>
            <person name="Albert V.A."/>
            <person name="Aono N."/>
            <person name="Aoyama T."/>
            <person name="Ambrose B.A."/>
            <person name="Ashton N.W."/>
            <person name="Axtell M.J."/>
            <person name="Barker E."/>
            <person name="Barker M.S."/>
            <person name="Bennetzen J.L."/>
            <person name="Bonawitz N.D."/>
            <person name="Chapple C."/>
            <person name="Cheng C."/>
            <person name="Correa L.G."/>
            <person name="Dacre M."/>
            <person name="DeBarry J."/>
            <person name="Dreyer I."/>
            <person name="Elias M."/>
            <person name="Engstrom E.M."/>
            <person name="Estelle M."/>
            <person name="Feng L."/>
            <person name="Finet C."/>
            <person name="Floyd S.K."/>
            <person name="Frommer W.B."/>
            <person name="Fujita T."/>
            <person name="Gramzow L."/>
            <person name="Gutensohn M."/>
            <person name="Harholt J."/>
            <person name="Hattori M."/>
            <person name="Heyl A."/>
            <person name="Hirai T."/>
            <person name="Hiwatashi Y."/>
            <person name="Ishikawa M."/>
            <person name="Iwata M."/>
            <person name="Karol K.G."/>
            <person name="Koehler B."/>
            <person name="Kolukisaoglu U."/>
            <person name="Kubo M."/>
            <person name="Kurata T."/>
            <person name="Lalonde S."/>
            <person name="Li K."/>
            <person name="Li Y."/>
            <person name="Litt A."/>
            <person name="Lyons E."/>
            <person name="Manning G."/>
            <person name="Maruyama T."/>
            <person name="Michael T.P."/>
            <person name="Mikami K."/>
            <person name="Miyazaki S."/>
            <person name="Morinaga S."/>
            <person name="Murata T."/>
            <person name="Mueller-Roeber B."/>
            <person name="Nelson D.R."/>
            <person name="Obara M."/>
            <person name="Oguri Y."/>
            <person name="Olmstead R.G."/>
            <person name="Onodera N."/>
            <person name="Petersen B.L."/>
            <person name="Pils B."/>
            <person name="Prigge M."/>
            <person name="Rensing S.A."/>
            <person name="Riano-Pachon D.M."/>
            <person name="Roberts A.W."/>
            <person name="Sato Y."/>
            <person name="Scheller H.V."/>
            <person name="Schulz B."/>
            <person name="Schulz C."/>
            <person name="Shakirov E.V."/>
            <person name="Shibagaki N."/>
            <person name="Shinohara N."/>
            <person name="Shippen D.E."/>
            <person name="Soerensen I."/>
            <person name="Sotooka R."/>
            <person name="Sugimoto N."/>
            <person name="Sugita M."/>
            <person name="Sumikawa N."/>
            <person name="Tanurdzic M."/>
            <person name="Theissen G."/>
            <person name="Ulvskov P."/>
            <person name="Wakazuki S."/>
            <person name="Weng J.K."/>
            <person name="Willats W.W."/>
            <person name="Wipf D."/>
            <person name="Wolf P.G."/>
            <person name="Yang L."/>
            <person name="Zimmer A.D."/>
            <person name="Zhu Q."/>
            <person name="Mitros T."/>
            <person name="Hellsten U."/>
            <person name="Loque D."/>
            <person name="Otillar R."/>
            <person name="Salamov A."/>
            <person name="Schmutz J."/>
            <person name="Shapiro H."/>
            <person name="Lindquist E."/>
            <person name="Lucas S."/>
            <person name="Rokhsar D."/>
            <person name="Grigoriev I.V."/>
        </authorList>
    </citation>
    <scope>NUCLEOTIDE SEQUENCE [LARGE SCALE GENOMIC DNA]</scope>
</reference>
<dbReference type="Proteomes" id="UP000001514">
    <property type="component" value="Unassembled WGS sequence"/>
</dbReference>
<dbReference type="EMBL" id="GL377600">
    <property type="protein sequence ID" value="EFJ21227.1"/>
    <property type="molecule type" value="Genomic_DNA"/>
</dbReference>
<gene>
    <name evidence="2" type="ORF">SELMODRAFT_417691</name>
</gene>
<feature type="compositionally biased region" description="Basic and acidic residues" evidence="1">
    <location>
        <begin position="132"/>
        <end position="145"/>
    </location>
</feature>
<dbReference type="Gramene" id="EFJ21227">
    <property type="protein sequence ID" value="EFJ21227"/>
    <property type="gene ID" value="SELMODRAFT_417691"/>
</dbReference>
<dbReference type="KEGG" id="smo:SELMODRAFT_417691"/>
<dbReference type="HOGENOM" id="CLU_1638265_0_0_1"/>
<proteinExistence type="predicted"/>
<evidence type="ECO:0000313" key="2">
    <source>
        <dbReference type="EMBL" id="EFJ21227.1"/>
    </source>
</evidence>
<sequence>MPNKDVLPNAGVLLKPNAGVDGVVLPKTGVEPPNAGLPKTGVLLPNAGVEAPKAGAVGVWVGVEPNTGVEDPKAGVELPNSPPLDAPPNAGLDPKRLPPPNIELQEMPEILGNPSPKREKDRAILPGGSWSLRREQSSARSEGRGGSRGRRRRPKERHAYKP</sequence>
<name>D8S3A1_SELML</name>
<accession>D8S3A1</accession>
<keyword evidence="3" id="KW-1185">Reference proteome</keyword>